<evidence type="ECO:0000256" key="2">
    <source>
        <dbReference type="RuleBase" id="RU000488"/>
    </source>
</evidence>
<dbReference type="Proteomes" id="UP000708208">
    <property type="component" value="Unassembled WGS sequence"/>
</dbReference>
<comment type="similarity">
    <text evidence="2">Belongs to the mitochondrial carrier (TC 2.A.29) family.</text>
</comment>
<name>A0A8J2L2T7_9HEXA</name>
<evidence type="ECO:0000313" key="4">
    <source>
        <dbReference type="Proteomes" id="UP000708208"/>
    </source>
</evidence>
<evidence type="ECO:0000313" key="3">
    <source>
        <dbReference type="EMBL" id="CAG7824467.1"/>
    </source>
</evidence>
<evidence type="ECO:0000256" key="1">
    <source>
        <dbReference type="PROSITE-ProRule" id="PRU00282"/>
    </source>
</evidence>
<dbReference type="OrthoDB" id="1924968at2759"/>
<dbReference type="PANTHER" id="PTHR46181:SF3">
    <property type="entry name" value="MITOCHONDRIAL GLYCINE TRANSPORTER"/>
    <property type="match status" value="1"/>
</dbReference>
<keyword evidence="1" id="KW-0472">Membrane</keyword>
<reference evidence="3" key="1">
    <citation type="submission" date="2021-06" db="EMBL/GenBank/DDBJ databases">
        <authorList>
            <person name="Hodson N. C."/>
            <person name="Mongue J. A."/>
            <person name="Jaron S. K."/>
        </authorList>
    </citation>
    <scope>NUCLEOTIDE SEQUENCE</scope>
</reference>
<dbReference type="Pfam" id="PF00153">
    <property type="entry name" value="Mito_carr"/>
    <property type="match status" value="1"/>
</dbReference>
<gene>
    <name evidence="3" type="ORF">AFUS01_LOCUS34620</name>
</gene>
<comment type="caution">
    <text evidence="3">The sequence shown here is derived from an EMBL/GenBank/DDBJ whole genome shotgun (WGS) entry which is preliminary data.</text>
</comment>
<dbReference type="PROSITE" id="PS50920">
    <property type="entry name" value="SOLCAR"/>
    <property type="match status" value="1"/>
</dbReference>
<accession>A0A8J2L2T7</accession>
<dbReference type="GO" id="GO:0005739">
    <property type="term" value="C:mitochondrion"/>
    <property type="evidence" value="ECO:0007669"/>
    <property type="project" value="TreeGrafter"/>
</dbReference>
<dbReference type="EMBL" id="CAJVCH010532944">
    <property type="protein sequence ID" value="CAG7824467.1"/>
    <property type="molecule type" value="Genomic_DNA"/>
</dbReference>
<dbReference type="GO" id="GO:1904983">
    <property type="term" value="P:glycine import into mitochondrion"/>
    <property type="evidence" value="ECO:0007669"/>
    <property type="project" value="TreeGrafter"/>
</dbReference>
<dbReference type="PANTHER" id="PTHR46181">
    <property type="entry name" value="MITOCHONDRIAL GLYCINE TRANSPORTER"/>
    <property type="match status" value="1"/>
</dbReference>
<proteinExistence type="inferred from homology"/>
<sequence length="106" mass="12196">MYTWTKQAVPKEWTESSLSPLVRFSCGISAGVGASLVTQPFDVVKTKMQLFPDRFHTIPPVLVYIYQKYGLKGYFKGLMPRMVRRTLIAAMSWTVYEQLMRNIGLK</sequence>
<dbReference type="GO" id="GO:0016020">
    <property type="term" value="C:membrane"/>
    <property type="evidence" value="ECO:0007669"/>
    <property type="project" value="UniProtKB-UniRule"/>
</dbReference>
<keyword evidence="1 2" id="KW-0812">Transmembrane</keyword>
<dbReference type="InterPro" id="IPR018108">
    <property type="entry name" value="MCP_transmembrane"/>
</dbReference>
<keyword evidence="2" id="KW-0813">Transport</keyword>
<protein>
    <recommendedName>
        <fullName evidence="5">Solute carrier family 25 member 38</fullName>
    </recommendedName>
</protein>
<organism evidence="3 4">
    <name type="scientific">Allacma fusca</name>
    <dbReference type="NCBI Taxonomy" id="39272"/>
    <lineage>
        <taxon>Eukaryota</taxon>
        <taxon>Metazoa</taxon>
        <taxon>Ecdysozoa</taxon>
        <taxon>Arthropoda</taxon>
        <taxon>Hexapoda</taxon>
        <taxon>Collembola</taxon>
        <taxon>Symphypleona</taxon>
        <taxon>Sminthuridae</taxon>
        <taxon>Allacma</taxon>
    </lineage>
</organism>
<dbReference type="AlphaFoldDB" id="A0A8J2L2T7"/>
<feature type="repeat" description="Solcar" evidence="1">
    <location>
        <begin position="18"/>
        <end position="102"/>
    </location>
</feature>
<keyword evidence="4" id="KW-1185">Reference proteome</keyword>
<evidence type="ECO:0008006" key="5">
    <source>
        <dbReference type="Google" id="ProtNLM"/>
    </source>
</evidence>
<dbReference type="GO" id="GO:0015187">
    <property type="term" value="F:glycine transmembrane transporter activity"/>
    <property type="evidence" value="ECO:0007669"/>
    <property type="project" value="TreeGrafter"/>
</dbReference>